<dbReference type="Proteomes" id="UP000657006">
    <property type="component" value="Unassembled WGS sequence"/>
</dbReference>
<dbReference type="Pfam" id="PF11127">
    <property type="entry name" value="YgaP-like_TM"/>
    <property type="match status" value="1"/>
</dbReference>
<proteinExistence type="predicted"/>
<protein>
    <submittedName>
        <fullName evidence="2">DUF2892 domain-containing protein</fullName>
    </submittedName>
</protein>
<sequence length="81" mass="9123">MKKKVKENVGILDAFMRITLGYTLLSMGQKKDSGWMTVLGSLKIAEGITRFCPVLHLLGRNTVKGSFCKDIMDDIERVMED</sequence>
<dbReference type="RefSeq" id="WP_177716492.1">
    <property type="nucleotide sequence ID" value="NZ_JACRSQ010000006.1"/>
</dbReference>
<name>A0A926I199_9FIRM</name>
<evidence type="ECO:0000313" key="2">
    <source>
        <dbReference type="EMBL" id="MBC8543065.1"/>
    </source>
</evidence>
<evidence type="ECO:0000259" key="1">
    <source>
        <dbReference type="Pfam" id="PF11127"/>
    </source>
</evidence>
<evidence type="ECO:0000313" key="3">
    <source>
        <dbReference type="Proteomes" id="UP000657006"/>
    </source>
</evidence>
<gene>
    <name evidence="2" type="ORF">H8730_05860</name>
</gene>
<feature type="domain" description="Inner membrane protein YgaP-like transmembrane" evidence="1">
    <location>
        <begin position="6"/>
        <end position="64"/>
    </location>
</feature>
<dbReference type="InterPro" id="IPR021309">
    <property type="entry name" value="YgaP-like_TM"/>
</dbReference>
<reference evidence="2" key="1">
    <citation type="submission" date="2020-08" db="EMBL/GenBank/DDBJ databases">
        <title>Genome public.</title>
        <authorList>
            <person name="Liu C."/>
            <person name="Sun Q."/>
        </authorList>
    </citation>
    <scope>NUCLEOTIDE SEQUENCE</scope>
    <source>
        <strain evidence="2">NSJ-32</strain>
    </source>
</reference>
<accession>A0A926I199</accession>
<organism evidence="2 3">
    <name type="scientific">Bianquea renquensis</name>
    <dbReference type="NCBI Taxonomy" id="2763661"/>
    <lineage>
        <taxon>Bacteria</taxon>
        <taxon>Bacillati</taxon>
        <taxon>Bacillota</taxon>
        <taxon>Clostridia</taxon>
        <taxon>Eubacteriales</taxon>
        <taxon>Bianqueaceae</taxon>
        <taxon>Bianquea</taxon>
    </lineage>
</organism>
<dbReference type="EMBL" id="JACRSQ010000006">
    <property type="protein sequence ID" value="MBC8543065.1"/>
    <property type="molecule type" value="Genomic_DNA"/>
</dbReference>
<keyword evidence="3" id="KW-1185">Reference proteome</keyword>
<dbReference type="AlphaFoldDB" id="A0A926I199"/>
<comment type="caution">
    <text evidence="2">The sequence shown here is derived from an EMBL/GenBank/DDBJ whole genome shotgun (WGS) entry which is preliminary data.</text>
</comment>